<accession>A0A1J0A6P8</accession>
<sequence length="194" mass="21899">MKYANYLILLFLLVGLSGCGEKKTQTQETTESTTGMVVKDKKGKRSTVVNNMLVGHSKISFNNEKYDILSEGKFTQETLWGTFQQENNQKTYIQIDAFDNTQKMYGDIEGYVLDGVQWDEAEPVQYLGVMEEALQPSKDKKALMYKARTGDVIFSVTMFGKEKLTNKDILNLKEIAKSIKVEYVADQMISAGGE</sequence>
<feature type="signal peptide" evidence="1">
    <location>
        <begin position="1"/>
        <end position="19"/>
    </location>
</feature>
<dbReference type="OrthoDB" id="2200235at2"/>
<evidence type="ECO:0008006" key="4">
    <source>
        <dbReference type="Google" id="ProtNLM"/>
    </source>
</evidence>
<feature type="chain" id="PRO_5039012989" description="DUF5067 domain-containing protein" evidence="1">
    <location>
        <begin position="20"/>
        <end position="194"/>
    </location>
</feature>
<gene>
    <name evidence="2" type="ORF">BHY08_07085</name>
</gene>
<reference evidence="2 3" key="1">
    <citation type="submission" date="2016-09" db="EMBL/GenBank/DDBJ databases">
        <title>Vagococcus teuberi sp. nov., isolated from the Malian artisanal sour milk fene.</title>
        <authorList>
            <person name="Wullschleger S."/>
            <person name="Seifert C."/>
            <person name="Baumgartner S."/>
            <person name="Lacroix C."/>
            <person name="Bonfoh B."/>
            <person name="Stevens M.J."/>
            <person name="Meile L."/>
        </authorList>
    </citation>
    <scope>NUCLEOTIDE SEQUENCE [LARGE SCALE GENOMIC DNA]</scope>
    <source>
        <strain evidence="2 3">DSM 21459</strain>
    </source>
</reference>
<evidence type="ECO:0000313" key="3">
    <source>
        <dbReference type="Proteomes" id="UP000191200"/>
    </source>
</evidence>
<evidence type="ECO:0000256" key="1">
    <source>
        <dbReference type="SAM" id="SignalP"/>
    </source>
</evidence>
<keyword evidence="3" id="KW-1185">Reference proteome</keyword>
<dbReference type="EMBL" id="CP017267">
    <property type="protein sequence ID" value="APB31611.1"/>
    <property type="molecule type" value="Genomic_DNA"/>
</dbReference>
<dbReference type="PROSITE" id="PS51257">
    <property type="entry name" value="PROKAR_LIPOPROTEIN"/>
    <property type="match status" value="1"/>
</dbReference>
<proteinExistence type="predicted"/>
<dbReference type="STRING" id="519472.BHY08_07085"/>
<dbReference type="Proteomes" id="UP000191200">
    <property type="component" value="Chromosome"/>
</dbReference>
<dbReference type="KEGG" id="vte:BHY08_07085"/>
<dbReference type="RefSeq" id="WP_071457205.1">
    <property type="nucleotide sequence ID" value="NZ_CP017267.1"/>
</dbReference>
<keyword evidence="1" id="KW-0732">Signal</keyword>
<organism evidence="2 3">
    <name type="scientific">Vagococcus teuberi</name>
    <dbReference type="NCBI Taxonomy" id="519472"/>
    <lineage>
        <taxon>Bacteria</taxon>
        <taxon>Bacillati</taxon>
        <taxon>Bacillota</taxon>
        <taxon>Bacilli</taxon>
        <taxon>Lactobacillales</taxon>
        <taxon>Enterococcaceae</taxon>
        <taxon>Vagococcus</taxon>
    </lineage>
</organism>
<dbReference type="AlphaFoldDB" id="A0A1J0A6P8"/>
<name>A0A1J0A6P8_9ENTE</name>
<protein>
    <recommendedName>
        <fullName evidence="4">DUF5067 domain-containing protein</fullName>
    </recommendedName>
</protein>
<evidence type="ECO:0000313" key="2">
    <source>
        <dbReference type="EMBL" id="APB31611.1"/>
    </source>
</evidence>